<dbReference type="SUPFAM" id="SSF103506">
    <property type="entry name" value="Mitochondrial carrier"/>
    <property type="match status" value="1"/>
</dbReference>
<keyword evidence="11" id="KW-0449">Lipoprotein</keyword>
<dbReference type="InterPro" id="IPR035892">
    <property type="entry name" value="C2_domain_sf"/>
</dbReference>
<feature type="domain" description="C2" evidence="13">
    <location>
        <begin position="152"/>
        <end position="277"/>
    </location>
</feature>
<dbReference type="InterPro" id="IPR018108">
    <property type="entry name" value="MCP_transmembrane"/>
</dbReference>
<dbReference type="GO" id="GO:0071277">
    <property type="term" value="P:cellular response to calcium ion"/>
    <property type="evidence" value="ECO:0007669"/>
    <property type="project" value="TreeGrafter"/>
</dbReference>
<dbReference type="GO" id="GO:0005544">
    <property type="term" value="F:calcium-dependent phospholipid binding"/>
    <property type="evidence" value="ECO:0007669"/>
    <property type="project" value="InterPro"/>
</dbReference>
<dbReference type="CDD" id="cd04047">
    <property type="entry name" value="C2B_Copine"/>
    <property type="match status" value="1"/>
</dbReference>
<reference evidence="15 16" key="1">
    <citation type="submission" date="2020-06" db="EMBL/GenBank/DDBJ databases">
        <title>Transcriptomic and genomic resources for Thalictrum thalictroides and T. hernandezii: Facilitating candidate gene discovery in an emerging model plant lineage.</title>
        <authorList>
            <person name="Arias T."/>
            <person name="Riano-Pachon D.M."/>
            <person name="Di Stilio V.S."/>
        </authorList>
    </citation>
    <scope>NUCLEOTIDE SEQUENCE [LARGE SCALE GENOMIC DNA]</scope>
    <source>
        <strain evidence="16">cv. WT478/WT964</strain>
        <tissue evidence="15">Leaves</tissue>
    </source>
</reference>
<evidence type="ECO:0000256" key="10">
    <source>
        <dbReference type="ARBA" id="ARBA00023136"/>
    </source>
</evidence>
<dbReference type="InterPro" id="IPR002035">
    <property type="entry name" value="VWF_A"/>
</dbReference>
<dbReference type="GO" id="GO:0005886">
    <property type="term" value="C:plasma membrane"/>
    <property type="evidence" value="ECO:0007669"/>
    <property type="project" value="UniProtKB-SubCell"/>
</dbReference>
<dbReference type="InterPro" id="IPR037768">
    <property type="entry name" value="C2B_Copine"/>
</dbReference>
<proteinExistence type="inferred from homology"/>
<comment type="caution">
    <text evidence="15">The sequence shown here is derived from an EMBL/GenBank/DDBJ whole genome shotgun (WGS) entry which is preliminary data.</text>
</comment>
<keyword evidence="4" id="KW-1003">Cell membrane</keyword>
<dbReference type="InterPro" id="IPR000008">
    <property type="entry name" value="C2_dom"/>
</dbReference>
<feature type="repeat" description="Solcar" evidence="12">
    <location>
        <begin position="750"/>
        <end position="839"/>
    </location>
</feature>
<evidence type="ECO:0000256" key="5">
    <source>
        <dbReference type="ARBA" id="ARBA00022692"/>
    </source>
</evidence>
<dbReference type="PROSITE" id="PS50920">
    <property type="entry name" value="SOLCAR"/>
    <property type="match status" value="3"/>
</dbReference>
<evidence type="ECO:0000313" key="15">
    <source>
        <dbReference type="EMBL" id="KAF5179089.1"/>
    </source>
</evidence>
<dbReference type="SUPFAM" id="SSF53300">
    <property type="entry name" value="vWA-like"/>
    <property type="match status" value="1"/>
</dbReference>
<dbReference type="Gene3D" id="2.60.40.150">
    <property type="entry name" value="C2 domain"/>
    <property type="match status" value="2"/>
</dbReference>
<dbReference type="InterPro" id="IPR010734">
    <property type="entry name" value="Copine_C"/>
</dbReference>
<evidence type="ECO:0000256" key="2">
    <source>
        <dbReference type="ARBA" id="ARBA00004193"/>
    </source>
</evidence>
<dbReference type="Pfam" id="PF00153">
    <property type="entry name" value="Mito_carr"/>
    <property type="match status" value="3"/>
</dbReference>
<feature type="repeat" description="Solcar" evidence="12">
    <location>
        <begin position="656"/>
        <end position="741"/>
    </location>
</feature>
<keyword evidence="5 12" id="KW-0812">Transmembrane</keyword>
<gene>
    <name evidence="15" type="ORF">FRX31_031325</name>
</gene>
<dbReference type="CDD" id="cd01459">
    <property type="entry name" value="vWA_copine_like"/>
    <property type="match status" value="1"/>
</dbReference>
<dbReference type="InterPro" id="IPR023395">
    <property type="entry name" value="MCP_dom_sf"/>
</dbReference>
<keyword evidence="8" id="KW-0611">Plant defense</keyword>
<feature type="repeat" description="Solcar" evidence="12">
    <location>
        <begin position="560"/>
        <end position="648"/>
    </location>
</feature>
<evidence type="ECO:0000256" key="9">
    <source>
        <dbReference type="ARBA" id="ARBA00022837"/>
    </source>
</evidence>
<dbReference type="GO" id="GO:0006952">
    <property type="term" value="P:defense response"/>
    <property type="evidence" value="ECO:0007669"/>
    <property type="project" value="UniProtKB-KW"/>
</dbReference>
<dbReference type="PANTHER" id="PTHR10857:SF120">
    <property type="entry name" value="PROTEIN BONZAI 3"/>
    <property type="match status" value="1"/>
</dbReference>
<keyword evidence="7" id="KW-0677">Repeat</keyword>
<keyword evidence="10 12" id="KW-0472">Membrane</keyword>
<dbReference type="PROSITE" id="PS50004">
    <property type="entry name" value="C2"/>
    <property type="match status" value="2"/>
</dbReference>
<comment type="similarity">
    <text evidence="3">Belongs to the copine family.</text>
</comment>
<sequence>MGINHMLNYGFNYHGNFNYCNTKPNHKLSFSGSKLLDKDILSKSDPMTVVYAKNRNGTLEELGRTEVLTNTLNPVWINKVSIDYQFEIVQPLVFRVFDVDTKYHNLPTKALKLNEQDFLGEASCALSEIVTTRTKSLTLNLQGRNGNTSMKNLGAITIHAEDAVTSRLAVEIKFRCSKLDNKDFLSKSDPFLRISRIAESGAFIPICKTEVVNNNLNPTWKPVSLTMQQFGSKENPLIIECFDFDSDGKHELIGTLQKSVADLEKLYNEKSGVNFQFQSSRRKNHMKTLKGQLFVDGFSEKTLDSFLDYVSNGYELNFMVAVDFTASNGNPQLPDSLHYIDPTGRLNAYQQAIYEVGEVIQFYDYDKRFPAWGFGGRTRDGIVSHCFNLNGNASNPEVEEVNGIMSAYTSALHNVSLAGPTLFGQVINNAAHIASHSVSCDQRKYFVLLIITDGVITDLQETINALVKASDLPLSILIVGVGGADFKQMEILDADNGKRLESSTGRVATRDIVQFVPMREVQGGQISVVQSLLEELPTQFLTIVISEPLKVEEKQKSIKSYVVYHFGTSGIAVAAATAVTHPLDVLKVRLQMRLVGQKGPLTGMGSFWAQMIRSEGPRALYLGLLPALTRSASYGGLRLGLYEPSKSVCEQAFGSSNVLLKVASGAFSGAVATALTNPMEVIKVRLQMNPNSGRGGAIKEMKRISSEEGMKALWKGVGAAMTRAAALTASQMATYDESKRALLRLTPLEEGFPLHLISSTIAGTMSTLVTAPMDMIKTRLMMQKESKSTGSYRNGLHCAYKVMLTEGPLALYKGGLAIFARLGPQTTITFLVCEKLRELVGLKAM</sequence>
<dbReference type="Pfam" id="PF07002">
    <property type="entry name" value="Copine"/>
    <property type="match status" value="1"/>
</dbReference>
<feature type="domain" description="C2" evidence="13">
    <location>
        <begin position="3"/>
        <end position="139"/>
    </location>
</feature>
<evidence type="ECO:0000259" key="13">
    <source>
        <dbReference type="PROSITE" id="PS50004"/>
    </source>
</evidence>
<dbReference type="CDD" id="cd04048">
    <property type="entry name" value="C2A_Copine"/>
    <property type="match status" value="1"/>
</dbReference>
<evidence type="ECO:0000256" key="3">
    <source>
        <dbReference type="ARBA" id="ARBA00009048"/>
    </source>
</evidence>
<dbReference type="Pfam" id="PF00168">
    <property type="entry name" value="C2"/>
    <property type="match status" value="2"/>
</dbReference>
<dbReference type="InterPro" id="IPR036465">
    <property type="entry name" value="vWFA_dom_sf"/>
</dbReference>
<comment type="subcellular location">
    <subcellularLocation>
        <location evidence="2">Cell membrane</location>
        <topology evidence="2">Lipid-anchor</topology>
    </subcellularLocation>
    <subcellularLocation>
        <location evidence="1">Membrane</location>
        <topology evidence="1">Multi-pass membrane protein</topology>
    </subcellularLocation>
</comment>
<evidence type="ECO:0000256" key="7">
    <source>
        <dbReference type="ARBA" id="ARBA00022737"/>
    </source>
</evidence>
<organism evidence="15 16">
    <name type="scientific">Thalictrum thalictroides</name>
    <name type="common">Rue-anemone</name>
    <name type="synonym">Anemone thalictroides</name>
    <dbReference type="NCBI Taxonomy" id="46969"/>
    <lineage>
        <taxon>Eukaryota</taxon>
        <taxon>Viridiplantae</taxon>
        <taxon>Streptophyta</taxon>
        <taxon>Embryophyta</taxon>
        <taxon>Tracheophyta</taxon>
        <taxon>Spermatophyta</taxon>
        <taxon>Magnoliopsida</taxon>
        <taxon>Ranunculales</taxon>
        <taxon>Ranunculaceae</taxon>
        <taxon>Thalictroideae</taxon>
        <taxon>Thalictrum</taxon>
    </lineage>
</organism>
<dbReference type="PANTHER" id="PTHR10857">
    <property type="entry name" value="COPINE"/>
    <property type="match status" value="1"/>
</dbReference>
<evidence type="ECO:0000256" key="1">
    <source>
        <dbReference type="ARBA" id="ARBA00004141"/>
    </source>
</evidence>
<dbReference type="InterPro" id="IPR045052">
    <property type="entry name" value="Copine"/>
</dbReference>
<protein>
    <submittedName>
        <fullName evidence="15">Bonzai-like protein</fullName>
    </submittedName>
</protein>
<dbReference type="SMART" id="SM00239">
    <property type="entry name" value="C2"/>
    <property type="match status" value="2"/>
</dbReference>
<name>A0A7J6V261_THATH</name>
<dbReference type="Proteomes" id="UP000554482">
    <property type="component" value="Unassembled WGS sequence"/>
</dbReference>
<evidence type="ECO:0000259" key="14">
    <source>
        <dbReference type="PROSITE" id="PS50234"/>
    </source>
</evidence>
<dbReference type="FunFam" id="2.60.40.150:FF:000186">
    <property type="entry name" value="Protein BONZAI 3"/>
    <property type="match status" value="1"/>
</dbReference>
<dbReference type="EMBL" id="JABWDY010039242">
    <property type="protein sequence ID" value="KAF5179089.1"/>
    <property type="molecule type" value="Genomic_DNA"/>
</dbReference>
<keyword evidence="9" id="KW-0106">Calcium</keyword>
<evidence type="ECO:0000256" key="8">
    <source>
        <dbReference type="ARBA" id="ARBA00022821"/>
    </source>
</evidence>
<keyword evidence="6" id="KW-0479">Metal-binding</keyword>
<dbReference type="SUPFAM" id="SSF49562">
    <property type="entry name" value="C2 domain (Calcium/lipid-binding domain, CaLB)"/>
    <property type="match status" value="2"/>
</dbReference>
<dbReference type="Gene3D" id="1.50.40.10">
    <property type="entry name" value="Mitochondrial carrier domain"/>
    <property type="match status" value="1"/>
</dbReference>
<feature type="domain" description="VWFA" evidence="14">
    <location>
        <begin position="317"/>
        <end position="536"/>
    </location>
</feature>
<dbReference type="SMART" id="SM00327">
    <property type="entry name" value="VWA"/>
    <property type="match status" value="1"/>
</dbReference>
<dbReference type="PROSITE" id="PS50234">
    <property type="entry name" value="VWFA"/>
    <property type="match status" value="1"/>
</dbReference>
<dbReference type="GO" id="GO:0046872">
    <property type="term" value="F:metal ion binding"/>
    <property type="evidence" value="ECO:0007669"/>
    <property type="project" value="UniProtKB-KW"/>
</dbReference>
<accession>A0A7J6V261</accession>
<evidence type="ECO:0000256" key="12">
    <source>
        <dbReference type="PROSITE-ProRule" id="PRU00282"/>
    </source>
</evidence>
<evidence type="ECO:0000256" key="4">
    <source>
        <dbReference type="ARBA" id="ARBA00022475"/>
    </source>
</evidence>
<evidence type="ECO:0000256" key="11">
    <source>
        <dbReference type="ARBA" id="ARBA00023288"/>
    </source>
</evidence>
<dbReference type="OrthoDB" id="756301at2759"/>
<keyword evidence="16" id="KW-1185">Reference proteome</keyword>
<dbReference type="AlphaFoldDB" id="A0A7J6V261"/>
<evidence type="ECO:0000256" key="6">
    <source>
        <dbReference type="ARBA" id="ARBA00022723"/>
    </source>
</evidence>
<dbReference type="FunFam" id="2.60.40.150:FF:000168">
    <property type="entry name" value="Protein BONZAI 1"/>
    <property type="match status" value="1"/>
</dbReference>
<evidence type="ECO:0000313" key="16">
    <source>
        <dbReference type="Proteomes" id="UP000554482"/>
    </source>
</evidence>